<keyword evidence="3" id="KW-0238">DNA-binding</keyword>
<dbReference type="SUPFAM" id="SSF46785">
    <property type="entry name" value="Winged helix' DNA-binding domain"/>
    <property type="match status" value="1"/>
</dbReference>
<dbReference type="EMBL" id="JASVDS010000002">
    <property type="protein sequence ID" value="MDL5032312.1"/>
    <property type="molecule type" value="Genomic_DNA"/>
</dbReference>
<evidence type="ECO:0000256" key="4">
    <source>
        <dbReference type="ARBA" id="ARBA00023163"/>
    </source>
</evidence>
<accession>A0ABT7LHH4</accession>
<gene>
    <name evidence="6" type="ORF">QRD43_10395</name>
</gene>
<sequence>MNRSSHAPSLAPDLRLPSIDGLRAFQAVAALGLLEPAAEALHISASAVGKRIGALEELLGLALFQRQGGQWSLTAAGREYLEQVRAALDLLAAAPQHRREQQRRERLRLCAPPTFARQILVPALPAFSAAHPHLELELVLSVPYLNEGAPDAELQVYHAPQPPDAELLLRDVVTPLLSPALAARLPASPRPQDLLSLPLLRTPLQSWLPWFHAAGLPAEEPGAGPRFIDLGLVLQAAECGQGVALVGQALAQRLLEQGLLRRPWTLEVPAAQAYALRPLPAQASPGLRALADWLRSQCRALGPALKAG</sequence>
<feature type="domain" description="HTH lysR-type" evidence="5">
    <location>
        <begin position="17"/>
        <end position="74"/>
    </location>
</feature>
<evidence type="ECO:0000313" key="7">
    <source>
        <dbReference type="Proteomes" id="UP001238603"/>
    </source>
</evidence>
<evidence type="ECO:0000259" key="5">
    <source>
        <dbReference type="PROSITE" id="PS50931"/>
    </source>
</evidence>
<dbReference type="Pfam" id="PF00126">
    <property type="entry name" value="HTH_1"/>
    <property type="match status" value="1"/>
</dbReference>
<evidence type="ECO:0000256" key="3">
    <source>
        <dbReference type="ARBA" id="ARBA00023125"/>
    </source>
</evidence>
<comment type="caution">
    <text evidence="6">The sequence shown here is derived from an EMBL/GenBank/DDBJ whole genome shotgun (WGS) entry which is preliminary data.</text>
</comment>
<dbReference type="PANTHER" id="PTHR30537:SF79">
    <property type="entry name" value="TRANSCRIPTIONAL REGULATOR-RELATED"/>
    <property type="match status" value="1"/>
</dbReference>
<keyword evidence="4" id="KW-0804">Transcription</keyword>
<dbReference type="InterPro" id="IPR036388">
    <property type="entry name" value="WH-like_DNA-bd_sf"/>
</dbReference>
<dbReference type="SUPFAM" id="SSF53850">
    <property type="entry name" value="Periplasmic binding protein-like II"/>
    <property type="match status" value="1"/>
</dbReference>
<evidence type="ECO:0000256" key="1">
    <source>
        <dbReference type="ARBA" id="ARBA00009437"/>
    </source>
</evidence>
<dbReference type="PROSITE" id="PS50931">
    <property type="entry name" value="HTH_LYSR"/>
    <property type="match status" value="1"/>
</dbReference>
<proteinExistence type="inferred from homology"/>
<dbReference type="PANTHER" id="PTHR30537">
    <property type="entry name" value="HTH-TYPE TRANSCRIPTIONAL REGULATOR"/>
    <property type="match status" value="1"/>
</dbReference>
<reference evidence="6 7" key="1">
    <citation type="submission" date="2023-06" db="EMBL/GenBank/DDBJ databases">
        <title>Pelomonas sp. APW6 16S ribosomal RNA gene genome sequencing and assembly.</title>
        <authorList>
            <person name="Woo H."/>
        </authorList>
    </citation>
    <scope>NUCLEOTIDE SEQUENCE [LARGE SCALE GENOMIC DNA]</scope>
    <source>
        <strain evidence="6 7">APW6</strain>
    </source>
</reference>
<dbReference type="InterPro" id="IPR036390">
    <property type="entry name" value="WH_DNA-bd_sf"/>
</dbReference>
<dbReference type="Proteomes" id="UP001238603">
    <property type="component" value="Unassembled WGS sequence"/>
</dbReference>
<keyword evidence="2" id="KW-0805">Transcription regulation</keyword>
<dbReference type="InterPro" id="IPR005119">
    <property type="entry name" value="LysR_subst-bd"/>
</dbReference>
<dbReference type="InterPro" id="IPR058163">
    <property type="entry name" value="LysR-type_TF_proteobact-type"/>
</dbReference>
<evidence type="ECO:0000313" key="6">
    <source>
        <dbReference type="EMBL" id="MDL5032312.1"/>
    </source>
</evidence>
<keyword evidence="7" id="KW-1185">Reference proteome</keyword>
<protein>
    <submittedName>
        <fullName evidence="6">LysR family transcriptional regulator</fullName>
    </submittedName>
</protein>
<dbReference type="RefSeq" id="WP_285982395.1">
    <property type="nucleotide sequence ID" value="NZ_JASVDS010000002.1"/>
</dbReference>
<dbReference type="Pfam" id="PF03466">
    <property type="entry name" value="LysR_substrate"/>
    <property type="match status" value="1"/>
</dbReference>
<dbReference type="InterPro" id="IPR000847">
    <property type="entry name" value="LysR_HTH_N"/>
</dbReference>
<organism evidence="6 7">
    <name type="scientific">Roseateles subflavus</name>
    <dbReference type="NCBI Taxonomy" id="3053353"/>
    <lineage>
        <taxon>Bacteria</taxon>
        <taxon>Pseudomonadati</taxon>
        <taxon>Pseudomonadota</taxon>
        <taxon>Betaproteobacteria</taxon>
        <taxon>Burkholderiales</taxon>
        <taxon>Sphaerotilaceae</taxon>
        <taxon>Roseateles</taxon>
    </lineage>
</organism>
<dbReference type="Gene3D" id="3.40.190.10">
    <property type="entry name" value="Periplasmic binding protein-like II"/>
    <property type="match status" value="2"/>
</dbReference>
<dbReference type="Gene3D" id="1.10.10.10">
    <property type="entry name" value="Winged helix-like DNA-binding domain superfamily/Winged helix DNA-binding domain"/>
    <property type="match status" value="1"/>
</dbReference>
<comment type="similarity">
    <text evidence="1">Belongs to the LysR transcriptional regulatory family.</text>
</comment>
<name>A0ABT7LHH4_9BURK</name>
<evidence type="ECO:0000256" key="2">
    <source>
        <dbReference type="ARBA" id="ARBA00023015"/>
    </source>
</evidence>